<protein>
    <submittedName>
        <fullName evidence="1">Uncharacterized protein</fullName>
    </submittedName>
</protein>
<name>A0A9X0CXG7_9CNID</name>
<dbReference type="Proteomes" id="UP001163046">
    <property type="component" value="Unassembled WGS sequence"/>
</dbReference>
<proteinExistence type="predicted"/>
<dbReference type="Gene3D" id="2.60.220.30">
    <property type="match status" value="1"/>
</dbReference>
<comment type="caution">
    <text evidence="1">The sequence shown here is derived from an EMBL/GenBank/DDBJ whole genome shotgun (WGS) entry which is preliminary data.</text>
</comment>
<sequence length="603" mass="68556">MEWRSKSKQFLSKLILEEEEGAMKPTVSTISSDWIRGSESRGFVEASHEILGIKLKTSAICVENSKSTSVKFRILNKFQHEPFLEENERRVSDIIQIYPKEFVFEPSAELVLKLPSCVAPKSCGQLVCLYCSNVWVRNGVKHLKWKPLDSYCFHVNATRTEARIICKKSGLYTIKITQHPQVTKNLDPYTDCEVELAEYPGIQIRFPVGCVARKTPVTLETISTDDLYNLPAPVPVSPRSRSSWLPPQSCDPEDLDTSNLVDITSSPVVLIRPSKCRFTKPIQLTLPLLGDDFEDFFSKENARIAVLQSKVLDEDTVLWKHHYSTPEIETMENGSKVASFLITRGGLYKLVQRITNNNMRYIEQISGCISRELRFNANNNNYFVTASLRGLMTEIAEPGKQFVLRVALFDNSQPKNPDRCFISEVCSQPLSLPLGKTRFLVRGSFEPDRDAADHTEERTVMFTGKTTFVDFYLKFRLSDPTKLPDVIGKISVHGVGDVQFYINLHKPTQIEDFDHLDDKSRIRDKRRKPKPLLKRQTVAEFRSLRETAIHEDAEVSSNPDRSLIFRHSLPTLSESSTYFSEAYTTSTNPAHSFGTLPEISSQP</sequence>
<dbReference type="EMBL" id="MU826370">
    <property type="protein sequence ID" value="KAJ7377968.1"/>
    <property type="molecule type" value="Genomic_DNA"/>
</dbReference>
<evidence type="ECO:0000313" key="1">
    <source>
        <dbReference type="EMBL" id="KAJ7377968.1"/>
    </source>
</evidence>
<organism evidence="1 2">
    <name type="scientific">Desmophyllum pertusum</name>
    <dbReference type="NCBI Taxonomy" id="174260"/>
    <lineage>
        <taxon>Eukaryota</taxon>
        <taxon>Metazoa</taxon>
        <taxon>Cnidaria</taxon>
        <taxon>Anthozoa</taxon>
        <taxon>Hexacorallia</taxon>
        <taxon>Scleractinia</taxon>
        <taxon>Caryophylliina</taxon>
        <taxon>Caryophylliidae</taxon>
        <taxon>Desmophyllum</taxon>
    </lineage>
</organism>
<accession>A0A9X0CXG7</accession>
<dbReference type="AlphaFoldDB" id="A0A9X0CXG7"/>
<evidence type="ECO:0000313" key="2">
    <source>
        <dbReference type="Proteomes" id="UP001163046"/>
    </source>
</evidence>
<gene>
    <name evidence="1" type="ORF">OS493_025284</name>
</gene>
<dbReference type="OrthoDB" id="5957024at2759"/>
<keyword evidence="2" id="KW-1185">Reference proteome</keyword>
<reference evidence="1" key="1">
    <citation type="submission" date="2023-01" db="EMBL/GenBank/DDBJ databases">
        <title>Genome assembly of the deep-sea coral Lophelia pertusa.</title>
        <authorList>
            <person name="Herrera S."/>
            <person name="Cordes E."/>
        </authorList>
    </citation>
    <scope>NUCLEOTIDE SEQUENCE</scope>
    <source>
        <strain evidence="1">USNM1676648</strain>
        <tissue evidence="1">Polyp</tissue>
    </source>
</reference>